<reference evidence="1" key="2">
    <citation type="submission" date="2023-06" db="EMBL/GenBank/DDBJ databases">
        <authorList>
            <consortium name="Lawrence Berkeley National Laboratory"/>
            <person name="Haridas S."/>
            <person name="Hensen N."/>
            <person name="Bonometti L."/>
            <person name="Westerberg I."/>
            <person name="Brannstrom I.O."/>
            <person name="Guillou S."/>
            <person name="Cros-Aarteil S."/>
            <person name="Calhoun S."/>
            <person name="Kuo A."/>
            <person name="Mondo S."/>
            <person name="Pangilinan J."/>
            <person name="Riley R."/>
            <person name="Labutti K."/>
            <person name="Andreopoulos B."/>
            <person name="Lipzen A."/>
            <person name="Chen C."/>
            <person name="Yanf M."/>
            <person name="Daum C."/>
            <person name="Ng V."/>
            <person name="Clum A."/>
            <person name="Steindorff A."/>
            <person name="Ohm R."/>
            <person name="Martin F."/>
            <person name="Silar P."/>
            <person name="Natvig D."/>
            <person name="Lalanne C."/>
            <person name="Gautier V."/>
            <person name="Ament-Velasquez S.L."/>
            <person name="Kruys A."/>
            <person name="Hutchinson M.I."/>
            <person name="Powell A.J."/>
            <person name="Barry K."/>
            <person name="Miller A.N."/>
            <person name="Grigoriev I.V."/>
            <person name="Debuchy R."/>
            <person name="Gladieux P."/>
            <person name="Thoren M.H."/>
            <person name="Johannesson H."/>
        </authorList>
    </citation>
    <scope>NUCLEOTIDE SEQUENCE</scope>
    <source>
        <strain evidence="1">CBS 560.94</strain>
    </source>
</reference>
<reference evidence="1" key="1">
    <citation type="journal article" date="2023" name="Mol. Phylogenet. Evol.">
        <title>Genome-scale phylogeny and comparative genomics of the fungal order Sordariales.</title>
        <authorList>
            <person name="Hensen N."/>
            <person name="Bonometti L."/>
            <person name="Westerberg I."/>
            <person name="Brannstrom I.O."/>
            <person name="Guillou S."/>
            <person name="Cros-Aarteil S."/>
            <person name="Calhoun S."/>
            <person name="Haridas S."/>
            <person name="Kuo A."/>
            <person name="Mondo S."/>
            <person name="Pangilinan J."/>
            <person name="Riley R."/>
            <person name="LaButti K."/>
            <person name="Andreopoulos B."/>
            <person name="Lipzen A."/>
            <person name="Chen C."/>
            <person name="Yan M."/>
            <person name="Daum C."/>
            <person name="Ng V."/>
            <person name="Clum A."/>
            <person name="Steindorff A."/>
            <person name="Ohm R.A."/>
            <person name="Martin F."/>
            <person name="Silar P."/>
            <person name="Natvig D.O."/>
            <person name="Lalanne C."/>
            <person name="Gautier V."/>
            <person name="Ament-Velasquez S.L."/>
            <person name="Kruys A."/>
            <person name="Hutchinson M.I."/>
            <person name="Powell A.J."/>
            <person name="Barry K."/>
            <person name="Miller A.N."/>
            <person name="Grigoriev I.V."/>
            <person name="Debuchy R."/>
            <person name="Gladieux P."/>
            <person name="Hiltunen Thoren M."/>
            <person name="Johannesson H."/>
        </authorList>
    </citation>
    <scope>NUCLEOTIDE SEQUENCE</scope>
    <source>
        <strain evidence="1">CBS 560.94</strain>
    </source>
</reference>
<gene>
    <name evidence="1" type="ORF">B0H65DRAFT_507352</name>
</gene>
<name>A0AAE0MVI3_9PEZI</name>
<accession>A0AAE0MVI3</accession>
<protein>
    <submittedName>
        <fullName evidence="1">Uncharacterized protein</fullName>
    </submittedName>
</protein>
<dbReference type="Proteomes" id="UP001278500">
    <property type="component" value="Unassembled WGS sequence"/>
</dbReference>
<keyword evidence="2" id="KW-1185">Reference proteome</keyword>
<dbReference type="GeneID" id="87865286"/>
<organism evidence="1 2">
    <name type="scientific">Neurospora tetraspora</name>
    <dbReference type="NCBI Taxonomy" id="94610"/>
    <lineage>
        <taxon>Eukaryota</taxon>
        <taxon>Fungi</taxon>
        <taxon>Dikarya</taxon>
        <taxon>Ascomycota</taxon>
        <taxon>Pezizomycotina</taxon>
        <taxon>Sordariomycetes</taxon>
        <taxon>Sordariomycetidae</taxon>
        <taxon>Sordariales</taxon>
        <taxon>Sordariaceae</taxon>
        <taxon>Neurospora</taxon>
    </lineage>
</organism>
<evidence type="ECO:0000313" key="2">
    <source>
        <dbReference type="Proteomes" id="UP001278500"/>
    </source>
</evidence>
<evidence type="ECO:0000313" key="1">
    <source>
        <dbReference type="EMBL" id="KAK3352046.1"/>
    </source>
</evidence>
<proteinExistence type="predicted"/>
<dbReference type="RefSeq" id="XP_062685341.1">
    <property type="nucleotide sequence ID" value="XM_062828132.1"/>
</dbReference>
<dbReference type="AlphaFoldDB" id="A0AAE0MVI3"/>
<sequence length="294" mass="33423">MISNDTSRRRCRVLSELATHLASTTAQNASSRGIPHLDMLATPLVDVKSLFHLDPNSPILYIDNNTPCNEDWHIIGSHFAKVQKLHVSYGFCHNLKWYSLENWESLEDFLPFVDIGETEERRNRMLKHYAGVGRELNPTKTKTLEIIGDNAIIMFIGFCLQCFPAAAGLEKVTLQSADYNDMGEWANDDAPEEVFFATFLLVLEKLKVLRLSVGERLLSSLDGLEVALLRMLWRFLPRKLEELHFRGPVGLAPFLEGWIEAFGDGKFLPSLKWMSLLECEKLREAAAARGSQWE</sequence>
<comment type="caution">
    <text evidence="1">The sequence shown here is derived from an EMBL/GenBank/DDBJ whole genome shotgun (WGS) entry which is preliminary data.</text>
</comment>
<dbReference type="EMBL" id="JAUEPP010000002">
    <property type="protein sequence ID" value="KAK3352046.1"/>
    <property type="molecule type" value="Genomic_DNA"/>
</dbReference>